<organism evidence="2 3">
    <name type="scientific">Lentilactobacillus rapi DSM 19907 = JCM 15042</name>
    <dbReference type="NCBI Taxonomy" id="1423795"/>
    <lineage>
        <taxon>Bacteria</taxon>
        <taxon>Bacillati</taxon>
        <taxon>Bacillota</taxon>
        <taxon>Bacilli</taxon>
        <taxon>Lactobacillales</taxon>
        <taxon>Lactobacillaceae</taxon>
        <taxon>Lentilactobacillus</taxon>
    </lineage>
</organism>
<comment type="caution">
    <text evidence="2">The sequence shown here is derived from an EMBL/GenBank/DDBJ whole genome shotgun (WGS) entry which is preliminary data.</text>
</comment>
<protein>
    <submittedName>
        <fullName evidence="2">Uncharacterized protein</fullName>
    </submittedName>
</protein>
<keyword evidence="1" id="KW-0812">Transmembrane</keyword>
<keyword evidence="3" id="KW-1185">Reference proteome</keyword>
<keyword evidence="1" id="KW-0472">Membrane</keyword>
<feature type="transmembrane region" description="Helical" evidence="1">
    <location>
        <begin position="27"/>
        <end position="45"/>
    </location>
</feature>
<evidence type="ECO:0000313" key="2">
    <source>
        <dbReference type="EMBL" id="KRL17521.1"/>
    </source>
</evidence>
<accession>A0ABR5PFL6</accession>
<dbReference type="Proteomes" id="UP000051977">
    <property type="component" value="Unassembled WGS sequence"/>
</dbReference>
<sequence>MRLNDTNNSNNHYFGRGELRLRKRSRLIISLFLLGLGLIGLVLITQGQVDKSAGQIGHPRQTKTTKYQPLSTASLKTNRKLQYASIIYYAINHVHIQRWQEVSDLRSGWQVELSKTNGTTRYLVWPDKNITNKEKQLTPNWFEISGHTVIYHSFEVHTAEEDEDQHDATTLDHIVKQINLDRAAQKVWRMSKNLVVSDR</sequence>
<evidence type="ECO:0000313" key="3">
    <source>
        <dbReference type="Proteomes" id="UP000051977"/>
    </source>
</evidence>
<name>A0ABR5PFL6_9LACO</name>
<proteinExistence type="predicted"/>
<keyword evidence="1" id="KW-1133">Transmembrane helix</keyword>
<dbReference type="EMBL" id="AZEI01000022">
    <property type="protein sequence ID" value="KRL17521.1"/>
    <property type="molecule type" value="Genomic_DNA"/>
</dbReference>
<reference evidence="2 3" key="1">
    <citation type="journal article" date="2015" name="Genome Announc.">
        <title>Expanding the biotechnology potential of lactobacilli through comparative genomics of 213 strains and associated genera.</title>
        <authorList>
            <person name="Sun Z."/>
            <person name="Harris H.M."/>
            <person name="McCann A."/>
            <person name="Guo C."/>
            <person name="Argimon S."/>
            <person name="Zhang W."/>
            <person name="Yang X."/>
            <person name="Jeffery I.B."/>
            <person name="Cooney J.C."/>
            <person name="Kagawa T.F."/>
            <person name="Liu W."/>
            <person name="Song Y."/>
            <person name="Salvetti E."/>
            <person name="Wrobel A."/>
            <person name="Rasinkangas P."/>
            <person name="Parkhill J."/>
            <person name="Rea M.C."/>
            <person name="O'Sullivan O."/>
            <person name="Ritari J."/>
            <person name="Douillard F.P."/>
            <person name="Paul Ross R."/>
            <person name="Yang R."/>
            <person name="Briner A.E."/>
            <person name="Felis G.E."/>
            <person name="de Vos W.M."/>
            <person name="Barrangou R."/>
            <person name="Klaenhammer T.R."/>
            <person name="Caufield P.W."/>
            <person name="Cui Y."/>
            <person name="Zhang H."/>
            <person name="O'Toole P.W."/>
        </authorList>
    </citation>
    <scope>NUCLEOTIDE SEQUENCE [LARGE SCALE GENOMIC DNA]</scope>
    <source>
        <strain evidence="2 3">DSM 19907</strain>
    </source>
</reference>
<evidence type="ECO:0000256" key="1">
    <source>
        <dbReference type="SAM" id="Phobius"/>
    </source>
</evidence>
<gene>
    <name evidence="2" type="ORF">FD12_GL001650</name>
</gene>